<feature type="compositionally biased region" description="Basic and acidic residues" evidence="1">
    <location>
        <begin position="103"/>
        <end position="123"/>
    </location>
</feature>
<gene>
    <name evidence="2" type="ORF">g.22897</name>
</gene>
<dbReference type="EMBL" id="GECZ01016886">
    <property type="protein sequence ID" value="JAS52883.1"/>
    <property type="molecule type" value="Transcribed_RNA"/>
</dbReference>
<feature type="non-terminal residue" evidence="2">
    <location>
        <position position="173"/>
    </location>
</feature>
<feature type="compositionally biased region" description="Basic and acidic residues" evidence="1">
    <location>
        <begin position="149"/>
        <end position="173"/>
    </location>
</feature>
<evidence type="ECO:0000256" key="1">
    <source>
        <dbReference type="SAM" id="MobiDB-lite"/>
    </source>
</evidence>
<evidence type="ECO:0000313" key="2">
    <source>
        <dbReference type="EMBL" id="JAS52883.1"/>
    </source>
</evidence>
<feature type="compositionally biased region" description="Polar residues" evidence="1">
    <location>
        <begin position="86"/>
        <end position="96"/>
    </location>
</feature>
<feature type="region of interest" description="Disordered" evidence="1">
    <location>
        <begin position="86"/>
        <end position="173"/>
    </location>
</feature>
<accession>A0A1B6FS90</accession>
<name>A0A1B6FS90_9HEMI</name>
<feature type="region of interest" description="Disordered" evidence="1">
    <location>
        <begin position="17"/>
        <end position="63"/>
    </location>
</feature>
<protein>
    <submittedName>
        <fullName evidence="2">Uncharacterized protein</fullName>
    </submittedName>
</protein>
<organism evidence="2">
    <name type="scientific">Cuerna arida</name>
    <dbReference type="NCBI Taxonomy" id="1464854"/>
    <lineage>
        <taxon>Eukaryota</taxon>
        <taxon>Metazoa</taxon>
        <taxon>Ecdysozoa</taxon>
        <taxon>Arthropoda</taxon>
        <taxon>Hexapoda</taxon>
        <taxon>Insecta</taxon>
        <taxon>Pterygota</taxon>
        <taxon>Neoptera</taxon>
        <taxon>Paraneoptera</taxon>
        <taxon>Hemiptera</taxon>
        <taxon>Auchenorrhyncha</taxon>
        <taxon>Membracoidea</taxon>
        <taxon>Cicadellidae</taxon>
        <taxon>Cicadellinae</taxon>
        <taxon>Proconiini</taxon>
        <taxon>Cuerna</taxon>
    </lineage>
</organism>
<proteinExistence type="predicted"/>
<dbReference type="AlphaFoldDB" id="A0A1B6FS90"/>
<feature type="compositionally biased region" description="Basic residues" evidence="1">
    <location>
        <begin position="134"/>
        <end position="143"/>
    </location>
</feature>
<sequence length="173" mass="19746">MIVLNYFSTCCQKLFHSSKGSDTDQKQHSKVSTRKLTGYPISKRSSKKHHNKNNTFEPSQYSPSKFEPYTVHSDLAYVLFFPTGRKQSSNNLNVTKRVTHGNKRFETKAEPKIEPEYESDSKPENVAQSETKKKSSIQHKHGSGTKSHNKGEPMFKMETISEHEHGSDSKPEN</sequence>
<reference evidence="2" key="1">
    <citation type="submission" date="2015-11" db="EMBL/GenBank/DDBJ databases">
        <title>De novo transcriptome assembly of four potential Pierce s Disease insect vectors from Arizona vineyards.</title>
        <authorList>
            <person name="Tassone E.E."/>
        </authorList>
    </citation>
    <scope>NUCLEOTIDE SEQUENCE</scope>
</reference>